<feature type="compositionally biased region" description="Basic and acidic residues" evidence="1">
    <location>
        <begin position="658"/>
        <end position="671"/>
    </location>
</feature>
<evidence type="ECO:0000313" key="3">
    <source>
        <dbReference type="EMBL" id="CAD5230014.1"/>
    </source>
</evidence>
<feature type="compositionally biased region" description="Polar residues" evidence="1">
    <location>
        <begin position="186"/>
        <end position="202"/>
    </location>
</feature>
<feature type="compositionally biased region" description="Gly residues" evidence="1">
    <location>
        <begin position="137"/>
        <end position="147"/>
    </location>
</feature>
<dbReference type="OrthoDB" id="10685564at2759"/>
<proteinExistence type="predicted"/>
<feature type="compositionally biased region" description="Low complexity" evidence="1">
    <location>
        <begin position="726"/>
        <end position="740"/>
    </location>
</feature>
<feature type="compositionally biased region" description="Polar residues" evidence="1">
    <location>
        <begin position="637"/>
        <end position="649"/>
    </location>
</feature>
<gene>
    <name evidence="3" type="ORF">BXYJ_LOCUS10775</name>
</gene>
<dbReference type="EMBL" id="CAJFDI010000005">
    <property type="protein sequence ID" value="CAD5230014.1"/>
    <property type="molecule type" value="Genomic_DNA"/>
</dbReference>
<organism evidence="4 6">
    <name type="scientific">Bursaphelenchus xylophilus</name>
    <name type="common">Pinewood nematode worm</name>
    <name type="synonym">Aphelenchoides xylophilus</name>
    <dbReference type="NCBI Taxonomy" id="6326"/>
    <lineage>
        <taxon>Eukaryota</taxon>
        <taxon>Metazoa</taxon>
        <taxon>Ecdysozoa</taxon>
        <taxon>Nematoda</taxon>
        <taxon>Chromadorea</taxon>
        <taxon>Rhabditida</taxon>
        <taxon>Tylenchina</taxon>
        <taxon>Tylenchomorpha</taxon>
        <taxon>Aphelenchoidea</taxon>
        <taxon>Aphelenchoididae</taxon>
        <taxon>Bursaphelenchus</taxon>
    </lineage>
</organism>
<sequence length="754" mass="82098">MRLSLALFVAILALSEARRSYESDDSSHEADARNRSHADKQLKVDGSGHKSLKQNKTASASKSHKDADAHKKFVEGPNGYSLAESSNLNQAADNSDSQSSLELVQGPDGFSKSQSSDESSSSSSSKKSHSSKVIVDGEGGANFGGYGSSQSDGQYGGFQYSSEYGASQFGDRLGQYGSEAAYGQSGYKTGQVSGENVNEQQKGQGGLYGPRPLPLGEDEDDEHNPAHSGYETVNPRDHHKPPHQPLEEEHNPVHAGNEEFRPEPFPYGESEEGEHSAVHPGYEPEDNHENRRPKDQPLEDEHSPVHAGNDEYGYPAENGPAPSPDVSKDQVFTNDPAGSPDKQVSQGEGRNDGDDSIIIEIFLPKPSEPNDQHPEDEHYPVYSEHEENEPPHHDDHSNFDPQLNPLAYITVYYQPPVPLTPKRSVSQGGRSLVGQRIDDDQGNQKIQDELLPEHPQPLPVNEEDQYPSRPPFEPFMSYPASILTPSPRPTIILGPPTYFTTARPAILVDPLRTTSVPRPQVSPRIGTAILGPRLPVAAGNKGQTLEGEPRVEKVPSVSAKVRHGGYDELNDSPANSKKVFDGTQTNEPRVPVQPFASVPVRQRGYSAIDELDDSSANSKKHTHNKNELIKGPGGQKKASSLDNNNQSEASKVHKKSVIRADRHGKYSKSAEESGSNASAQNHVKANNLEEVGPNGYLKKNEVDQGTASKANKFDKKSNMERNADGSFSSSQEEDSSSASQEKSHKAKSIVMEYK</sequence>
<feature type="compositionally biased region" description="Low complexity" evidence="1">
    <location>
        <begin position="148"/>
        <end position="162"/>
    </location>
</feature>
<accession>A0A1I7SDL7</accession>
<feature type="chain" id="PRO_5036022143" evidence="2">
    <location>
        <begin position="18"/>
        <end position="754"/>
    </location>
</feature>
<feature type="region of interest" description="Disordered" evidence="1">
    <location>
        <begin position="563"/>
        <end position="598"/>
    </location>
</feature>
<feature type="compositionally biased region" description="Basic and acidic residues" evidence="1">
    <location>
        <begin position="711"/>
        <end position="723"/>
    </location>
</feature>
<dbReference type="Proteomes" id="UP000095284">
    <property type="component" value="Unplaced"/>
</dbReference>
<protein>
    <submittedName>
        <fullName evidence="3">(pine wood nematode) hypothetical protein</fullName>
    </submittedName>
</protein>
<evidence type="ECO:0000256" key="2">
    <source>
        <dbReference type="SAM" id="SignalP"/>
    </source>
</evidence>
<feature type="region of interest" description="Disordered" evidence="1">
    <location>
        <begin position="419"/>
        <end position="473"/>
    </location>
</feature>
<feature type="compositionally biased region" description="Polar residues" evidence="1">
    <location>
        <begin position="672"/>
        <end position="684"/>
    </location>
</feature>
<feature type="compositionally biased region" description="Low complexity" evidence="1">
    <location>
        <begin position="111"/>
        <end position="125"/>
    </location>
</feature>
<feature type="compositionally biased region" description="Basic and acidic residues" evidence="1">
    <location>
        <begin position="285"/>
        <end position="304"/>
    </location>
</feature>
<feature type="compositionally biased region" description="Basic and acidic residues" evidence="1">
    <location>
        <begin position="63"/>
        <end position="74"/>
    </location>
</feature>
<name>A0A1I7SDL7_BURXY</name>
<dbReference type="Proteomes" id="UP000582659">
    <property type="component" value="Unassembled WGS sequence"/>
</dbReference>
<evidence type="ECO:0000313" key="5">
    <source>
        <dbReference type="Proteomes" id="UP000659654"/>
    </source>
</evidence>
<keyword evidence="5" id="KW-1185">Reference proteome</keyword>
<feature type="compositionally biased region" description="Basic and acidic residues" evidence="1">
    <location>
        <begin position="18"/>
        <end position="48"/>
    </location>
</feature>
<feature type="signal peptide" evidence="2">
    <location>
        <begin position="1"/>
        <end position="17"/>
    </location>
</feature>
<dbReference type="AlphaFoldDB" id="A0A1I7SDL7"/>
<feature type="region of interest" description="Disordered" evidence="1">
    <location>
        <begin position="610"/>
        <end position="754"/>
    </location>
</feature>
<feature type="compositionally biased region" description="Basic and acidic residues" evidence="1">
    <location>
        <begin position="368"/>
        <end position="398"/>
    </location>
</feature>
<dbReference type="WBParaSite" id="BXY_1112300.1">
    <property type="protein sequence ID" value="BXY_1112300.1"/>
    <property type="gene ID" value="BXY_1112300"/>
</dbReference>
<feature type="region of interest" description="Disordered" evidence="1">
    <location>
        <begin position="18"/>
        <end position="403"/>
    </location>
</feature>
<evidence type="ECO:0000313" key="4">
    <source>
        <dbReference type="Proteomes" id="UP000095284"/>
    </source>
</evidence>
<evidence type="ECO:0000313" key="6">
    <source>
        <dbReference type="WBParaSite" id="BXY_1112300.1"/>
    </source>
</evidence>
<dbReference type="EMBL" id="CAJFCV020000005">
    <property type="protein sequence ID" value="CAG9120853.1"/>
    <property type="molecule type" value="Genomic_DNA"/>
</dbReference>
<evidence type="ECO:0000256" key="1">
    <source>
        <dbReference type="SAM" id="MobiDB-lite"/>
    </source>
</evidence>
<feature type="compositionally biased region" description="Polar residues" evidence="1">
    <location>
        <begin position="83"/>
        <end position="102"/>
    </location>
</feature>
<feature type="compositionally biased region" description="Basic and acidic residues" evidence="1">
    <location>
        <begin position="245"/>
        <end position="262"/>
    </location>
</feature>
<reference evidence="6" key="1">
    <citation type="submission" date="2016-11" db="UniProtKB">
        <authorList>
            <consortium name="WormBaseParasite"/>
        </authorList>
    </citation>
    <scope>IDENTIFICATION</scope>
</reference>
<keyword evidence="2" id="KW-0732">Signal</keyword>
<dbReference type="Proteomes" id="UP000659654">
    <property type="component" value="Unassembled WGS sequence"/>
</dbReference>
<reference evidence="3" key="2">
    <citation type="submission" date="2020-09" db="EMBL/GenBank/DDBJ databases">
        <authorList>
            <person name="Kikuchi T."/>
        </authorList>
    </citation>
    <scope>NUCLEOTIDE SEQUENCE</scope>
    <source>
        <strain evidence="3">Ka4C1</strain>
    </source>
</reference>